<evidence type="ECO:0000256" key="6">
    <source>
        <dbReference type="ARBA" id="ARBA00050776"/>
    </source>
</evidence>
<evidence type="ECO:0000256" key="1">
    <source>
        <dbReference type="ARBA" id="ARBA00001933"/>
    </source>
</evidence>
<dbReference type="InterPro" id="IPR020578">
    <property type="entry name" value="Aminotrans_V_PyrdxlP_BS"/>
</dbReference>
<evidence type="ECO:0000256" key="5">
    <source>
        <dbReference type="ARBA" id="ARBA00022898"/>
    </source>
</evidence>
<dbReference type="CDD" id="cd06453">
    <property type="entry name" value="SufS_like"/>
    <property type="match status" value="1"/>
</dbReference>
<name>A0A062XYP0_9BACT</name>
<dbReference type="PROSITE" id="PS00595">
    <property type="entry name" value="AA_TRANSFER_CLASS_5"/>
    <property type="match status" value="1"/>
</dbReference>
<dbReference type="OrthoDB" id="9804366at2"/>
<evidence type="ECO:0000256" key="8">
    <source>
        <dbReference type="RuleBase" id="RU004506"/>
    </source>
</evidence>
<dbReference type="Pfam" id="PF00266">
    <property type="entry name" value="Aminotran_5"/>
    <property type="match status" value="1"/>
</dbReference>
<comment type="cofactor">
    <cofactor evidence="1 7">
        <name>pyridoxal 5'-phosphate</name>
        <dbReference type="ChEBI" id="CHEBI:597326"/>
    </cofactor>
</comment>
<proteinExistence type="inferred from homology"/>
<sequence length="416" mass="45827">MNATATQPVIRPVRLAERFPILQRTVRGRRLVYLDNAATTQKPQEVLEALTRFYTHTNANVHRGVHTLAEEATAAYEHCRERVAQFLRAPDPRGVVILRNATEAINLVARSWGRKLQAGDEIITSEMEHHSNLVPWIMLARERGLSLKHIPITDQGELDLAAYRKLLSRRTRVVAVTGMSNVLGTIVPVAEIAEEAHKVGAVVVVDGAQLVPHEPVRFDELGCDFLAFSAHKMYGPTGVGFLVAKPELLEAMEPIFGGGEMIREVHLDRASWNDIPHKFEAGTPNIADAAAFPAALSLVEELTPQAIRAHERDLTAYAWEKLQSLGGLTLHGPADPQRRGALISFVDEHIHPHDLATVLDTYGVAIRAGHHCAQPLMRRLGVVATARASFAVYNSREDVDALIFGLLAARKYFGLA</sequence>
<dbReference type="AlphaFoldDB" id="A0A062XYP0"/>
<dbReference type="InterPro" id="IPR015421">
    <property type="entry name" value="PyrdxlP-dep_Trfase_major"/>
</dbReference>
<dbReference type="Gene3D" id="3.90.1150.10">
    <property type="entry name" value="Aspartate Aminotransferase, domain 1"/>
    <property type="match status" value="1"/>
</dbReference>
<evidence type="ECO:0000259" key="9">
    <source>
        <dbReference type="Pfam" id="PF00266"/>
    </source>
</evidence>
<dbReference type="GO" id="GO:0031071">
    <property type="term" value="F:cysteine desulfurase activity"/>
    <property type="evidence" value="ECO:0007669"/>
    <property type="project" value="UniProtKB-UniRule"/>
</dbReference>
<feature type="domain" description="Aminotransferase class V" evidence="9">
    <location>
        <begin position="32"/>
        <end position="402"/>
    </location>
</feature>
<evidence type="ECO:0000313" key="10">
    <source>
        <dbReference type="EMBL" id="KDA53630.1"/>
    </source>
</evidence>
<dbReference type="SUPFAM" id="SSF53383">
    <property type="entry name" value="PLP-dependent transferases"/>
    <property type="match status" value="1"/>
</dbReference>
<comment type="caution">
    <text evidence="10">The sequence shown here is derived from an EMBL/GenBank/DDBJ whole genome shotgun (WGS) entry which is preliminary data.</text>
</comment>
<evidence type="ECO:0000256" key="7">
    <source>
        <dbReference type="RuleBase" id="RU004504"/>
    </source>
</evidence>
<dbReference type="Gene3D" id="3.40.640.10">
    <property type="entry name" value="Type I PLP-dependent aspartate aminotransferase-like (Major domain)"/>
    <property type="match status" value="1"/>
</dbReference>
<evidence type="ECO:0000256" key="3">
    <source>
        <dbReference type="ARBA" id="ARBA00012239"/>
    </source>
</evidence>
<dbReference type="PANTHER" id="PTHR43586:SF8">
    <property type="entry name" value="CYSTEINE DESULFURASE 1, CHLOROPLASTIC"/>
    <property type="match status" value="1"/>
</dbReference>
<evidence type="ECO:0000256" key="2">
    <source>
        <dbReference type="ARBA" id="ARBA00010447"/>
    </source>
</evidence>
<evidence type="ECO:0000256" key="4">
    <source>
        <dbReference type="ARBA" id="ARBA00022679"/>
    </source>
</evidence>
<comment type="catalytic activity">
    <reaction evidence="6 8">
        <text>(sulfur carrier)-H + L-cysteine = (sulfur carrier)-SH + L-alanine</text>
        <dbReference type="Rhea" id="RHEA:43892"/>
        <dbReference type="Rhea" id="RHEA-COMP:14737"/>
        <dbReference type="Rhea" id="RHEA-COMP:14739"/>
        <dbReference type="ChEBI" id="CHEBI:29917"/>
        <dbReference type="ChEBI" id="CHEBI:35235"/>
        <dbReference type="ChEBI" id="CHEBI:57972"/>
        <dbReference type="ChEBI" id="CHEBI:64428"/>
        <dbReference type="EC" id="2.8.1.7"/>
    </reaction>
</comment>
<dbReference type="EC" id="2.8.1.7" evidence="3 8"/>
<dbReference type="EMBL" id="JMFG01000020">
    <property type="protein sequence ID" value="KDA53630.1"/>
    <property type="molecule type" value="Genomic_DNA"/>
</dbReference>
<reference evidence="10 11" key="1">
    <citation type="submission" date="2014-04" db="EMBL/GenBank/DDBJ databases">
        <title>The Genome Sequence of Thermoanaerobaculum aquaticum MP-01, The First Cultivated Group 23 Acidobacterium.</title>
        <authorList>
            <person name="Stamps B.W."/>
            <person name="Losey N.A."/>
            <person name="Lawson P.A."/>
            <person name="Stevenson B.S."/>
        </authorList>
    </citation>
    <scope>NUCLEOTIDE SEQUENCE [LARGE SCALE GENOMIC DNA]</scope>
    <source>
        <strain evidence="10 11">MP-01</strain>
    </source>
</reference>
<dbReference type="InterPro" id="IPR000192">
    <property type="entry name" value="Aminotrans_V_dom"/>
</dbReference>
<dbReference type="InterPro" id="IPR015422">
    <property type="entry name" value="PyrdxlP-dep_Trfase_small"/>
</dbReference>
<evidence type="ECO:0000313" key="11">
    <source>
        <dbReference type="Proteomes" id="UP000027284"/>
    </source>
</evidence>
<keyword evidence="4 8" id="KW-0808">Transferase</keyword>
<comment type="similarity">
    <text evidence="2 8">Belongs to the class-V pyridoxal-phosphate-dependent aminotransferase family. Csd subfamily.</text>
</comment>
<organism evidence="10 11">
    <name type="scientific">Thermoanaerobaculum aquaticum</name>
    <dbReference type="NCBI Taxonomy" id="1312852"/>
    <lineage>
        <taxon>Bacteria</taxon>
        <taxon>Pseudomonadati</taxon>
        <taxon>Acidobacteriota</taxon>
        <taxon>Thermoanaerobaculia</taxon>
        <taxon>Thermoanaerobaculales</taxon>
        <taxon>Thermoanaerobaculaceae</taxon>
        <taxon>Thermoanaerobaculum</taxon>
    </lineage>
</organism>
<keyword evidence="5 8" id="KW-0663">Pyridoxal phosphate</keyword>
<dbReference type="RefSeq" id="WP_053335112.1">
    <property type="nucleotide sequence ID" value="NZ_JMFG01000020.1"/>
</dbReference>
<dbReference type="STRING" id="1312852.EG19_05365"/>
<dbReference type="InterPro" id="IPR015424">
    <property type="entry name" value="PyrdxlP-dep_Trfase"/>
</dbReference>
<dbReference type="PANTHER" id="PTHR43586">
    <property type="entry name" value="CYSTEINE DESULFURASE"/>
    <property type="match status" value="1"/>
</dbReference>
<dbReference type="InterPro" id="IPR010970">
    <property type="entry name" value="Cys_dSase_SufS"/>
</dbReference>
<protein>
    <recommendedName>
        <fullName evidence="3 8">Cysteine desulfurase</fullName>
        <ecNumber evidence="3 8">2.8.1.7</ecNumber>
    </recommendedName>
</protein>
<accession>A0A062XYP0</accession>
<gene>
    <name evidence="10" type="ORF">EG19_05365</name>
</gene>
<comment type="function">
    <text evidence="8">Catalyzes the removal of elemental sulfur and selenium atoms from L-cysteine, L-cystine, L-selenocysteine, and L-selenocystine to produce L-alanine.</text>
</comment>
<keyword evidence="11" id="KW-1185">Reference proteome</keyword>
<dbReference type="GO" id="GO:0006534">
    <property type="term" value="P:cysteine metabolic process"/>
    <property type="evidence" value="ECO:0007669"/>
    <property type="project" value="UniProtKB-UniRule"/>
</dbReference>
<dbReference type="GO" id="GO:0030170">
    <property type="term" value="F:pyridoxal phosphate binding"/>
    <property type="evidence" value="ECO:0007669"/>
    <property type="project" value="UniProtKB-UniRule"/>
</dbReference>
<dbReference type="NCBIfam" id="TIGR01979">
    <property type="entry name" value="sufS"/>
    <property type="match status" value="1"/>
</dbReference>
<dbReference type="Proteomes" id="UP000027284">
    <property type="component" value="Unassembled WGS sequence"/>
</dbReference>